<evidence type="ECO:0000313" key="9">
    <source>
        <dbReference type="EMBL" id="BBL03436.1"/>
    </source>
</evidence>
<dbReference type="RefSeq" id="WP_141412257.1">
    <property type="nucleotide sequence ID" value="NZ_AP019735.1"/>
</dbReference>
<comment type="similarity">
    <text evidence="2">Belongs to the sulfatase family.</text>
</comment>
<evidence type="ECO:0000256" key="7">
    <source>
        <dbReference type="PIRSR" id="PIRSR600917-52"/>
    </source>
</evidence>
<dbReference type="InterPro" id="IPR050738">
    <property type="entry name" value="Sulfatase"/>
</dbReference>
<dbReference type="PROSITE" id="PS00149">
    <property type="entry name" value="SULFATASE_2"/>
    <property type="match status" value="1"/>
</dbReference>
<feature type="domain" description="Sulfatase N-terminal" evidence="8">
    <location>
        <begin position="42"/>
        <end position="422"/>
    </location>
</feature>
<evidence type="ECO:0000256" key="6">
    <source>
        <dbReference type="ARBA" id="ARBA00022837"/>
    </source>
</evidence>
<organism evidence="9 10">
    <name type="scientific">Alistipes communis</name>
    <dbReference type="NCBI Taxonomy" id="2585118"/>
    <lineage>
        <taxon>Bacteria</taxon>
        <taxon>Pseudomonadati</taxon>
        <taxon>Bacteroidota</taxon>
        <taxon>Bacteroidia</taxon>
        <taxon>Bacteroidales</taxon>
        <taxon>Rikenellaceae</taxon>
        <taxon>Alistipes</taxon>
    </lineage>
</organism>
<dbReference type="SUPFAM" id="SSF53649">
    <property type="entry name" value="Alkaline phosphatase-like"/>
    <property type="match status" value="1"/>
</dbReference>
<keyword evidence="6" id="KW-0106">Calcium</keyword>
<comment type="PTM">
    <text evidence="7">The conversion to 3-oxoalanine (also known as C-formylglycine, FGly), of a serine or cysteine residue in prokaryotes and of a cysteine residue in eukaryotes, is critical for catalytic activity.</text>
</comment>
<dbReference type="PANTHER" id="PTHR42693">
    <property type="entry name" value="ARYLSULFATASE FAMILY MEMBER"/>
    <property type="match status" value="1"/>
</dbReference>
<keyword evidence="3" id="KW-0479">Metal-binding</keyword>
<evidence type="ECO:0000259" key="8">
    <source>
        <dbReference type="Pfam" id="PF00884"/>
    </source>
</evidence>
<evidence type="ECO:0000256" key="2">
    <source>
        <dbReference type="ARBA" id="ARBA00008779"/>
    </source>
</evidence>
<evidence type="ECO:0000256" key="1">
    <source>
        <dbReference type="ARBA" id="ARBA00001913"/>
    </source>
</evidence>
<dbReference type="PANTHER" id="PTHR42693:SF42">
    <property type="entry name" value="ARYLSULFATASE G"/>
    <property type="match status" value="1"/>
</dbReference>
<name>A0A4Y1WTE9_9BACT</name>
<sequence>MCGKDRFRNLALLSAGTLAGTLAGTEAASAEGRNGSEAPKKPNILFFLVDDLGWSDIGCFGSRFHETPNIDRLAEEGVRFTNAYAACHVSSPTRASLMTGRYPASIRLTDWLPGRKNWPFQRLLNAPVEQHLPFEEITVAETLRDNGYATAIIGKWHLGKGDSNPLAHGFDEHIPLGYNEGWPQGYYAPFRLNGYEGEEGEYLTDVMTREATKYIEEHKDGPFFLYMSHFAVHDPIQGRKDLVEKYRRKLATMHYEGDPYILEGNPDDPDPLTRGELDSLVHTKAYQGYRVLPQRTVKIKQHQDNIEFAAMVEAMDESLGVIRRKLEELGIADNTIVIFYSDNGGMAGANFGRPDRRIAKDALDRAYATSSLPLRGAKGWMYEGGIRVPMIVCYPGVGRAGTECDVPVISNDFYYTLLDMASVDVPKEKVCEGESIVPLLEGGKIEKRALYWHFPHYSNHGMQSPGGAIRYGDYKLLEYFENGTVQLFDLKTDLGEQHDLSAEKPGVVKKLRKMLHAWRESVGASMPEPNPNFTGDKR</sequence>
<dbReference type="AlphaFoldDB" id="A0A4Y1WTE9"/>
<keyword evidence="10" id="KW-1185">Reference proteome</keyword>
<dbReference type="GeneID" id="78341464"/>
<evidence type="ECO:0000256" key="4">
    <source>
        <dbReference type="ARBA" id="ARBA00022729"/>
    </source>
</evidence>
<evidence type="ECO:0000256" key="5">
    <source>
        <dbReference type="ARBA" id="ARBA00022801"/>
    </source>
</evidence>
<accession>A0A4Y1WTE9</accession>
<proteinExistence type="inferred from homology"/>
<dbReference type="InterPro" id="IPR000917">
    <property type="entry name" value="Sulfatase_N"/>
</dbReference>
<dbReference type="GO" id="GO:0004065">
    <property type="term" value="F:arylsulfatase activity"/>
    <property type="evidence" value="ECO:0007669"/>
    <property type="project" value="TreeGrafter"/>
</dbReference>
<dbReference type="Gene3D" id="3.30.1120.10">
    <property type="match status" value="1"/>
</dbReference>
<dbReference type="GO" id="GO:0046872">
    <property type="term" value="F:metal ion binding"/>
    <property type="evidence" value="ECO:0007669"/>
    <property type="project" value="UniProtKB-KW"/>
</dbReference>
<dbReference type="OrthoDB" id="9765065at2"/>
<dbReference type="Gene3D" id="3.40.720.10">
    <property type="entry name" value="Alkaline Phosphatase, subunit A"/>
    <property type="match status" value="1"/>
</dbReference>
<dbReference type="EMBL" id="AP019735">
    <property type="protein sequence ID" value="BBL03436.1"/>
    <property type="molecule type" value="Genomic_DNA"/>
</dbReference>
<evidence type="ECO:0000256" key="3">
    <source>
        <dbReference type="ARBA" id="ARBA00022723"/>
    </source>
</evidence>
<dbReference type="Proteomes" id="UP000318946">
    <property type="component" value="Chromosome"/>
</dbReference>
<evidence type="ECO:0000313" key="10">
    <source>
        <dbReference type="Proteomes" id="UP000318946"/>
    </source>
</evidence>
<feature type="modified residue" description="3-oxoalanine (Ser)" evidence="7">
    <location>
        <position position="90"/>
    </location>
</feature>
<dbReference type="InterPro" id="IPR017850">
    <property type="entry name" value="Alkaline_phosphatase_core_sf"/>
</dbReference>
<comment type="cofactor">
    <cofactor evidence="1">
        <name>Ca(2+)</name>
        <dbReference type="ChEBI" id="CHEBI:29108"/>
    </cofactor>
</comment>
<dbReference type="Pfam" id="PF00884">
    <property type="entry name" value="Sulfatase"/>
    <property type="match status" value="1"/>
</dbReference>
<dbReference type="KEGG" id="acou:A5CBH24_07490"/>
<reference evidence="10" key="1">
    <citation type="submission" date="2019-06" db="EMBL/GenBank/DDBJ databases">
        <title>Alistipes onderdonkii subsp. vulgaris subsp. nov., Alistipes dispar sp. nov. and Alistipes communis sp. nov., isolated from human faeces, and creation of Alistipes onderdonkii subsp. onderdonkii subsp. nov.</title>
        <authorList>
            <person name="Sakamoto M."/>
            <person name="Ikeyama N."/>
            <person name="Ogata Y."/>
            <person name="Suda W."/>
            <person name="Iino T."/>
            <person name="Hattori M."/>
            <person name="Ohkuma M."/>
        </authorList>
    </citation>
    <scope>NUCLEOTIDE SEQUENCE [LARGE SCALE GENOMIC DNA]</scope>
    <source>
        <strain evidence="10">5CBH24</strain>
    </source>
</reference>
<gene>
    <name evidence="9" type="ORF">A5CBH24_07490</name>
</gene>
<dbReference type="CDD" id="cd16144">
    <property type="entry name" value="ARS_like"/>
    <property type="match status" value="1"/>
</dbReference>
<dbReference type="InterPro" id="IPR024607">
    <property type="entry name" value="Sulfatase_CS"/>
</dbReference>
<keyword evidence="5" id="KW-0378">Hydrolase</keyword>
<keyword evidence="4" id="KW-0732">Signal</keyword>
<protein>
    <submittedName>
        <fullName evidence="9">Sulfatase</fullName>
    </submittedName>
</protein>